<accession>A0A150J2Z0</accession>
<evidence type="ECO:0000313" key="2">
    <source>
        <dbReference type="Proteomes" id="UP000075398"/>
    </source>
</evidence>
<reference evidence="1 2" key="1">
    <citation type="journal article" date="2016" name="ISME J.">
        <title>Chasing the elusive Euryarchaeota class WSA2: genomes reveal a uniquely fastidious methyl-reducing methanogen.</title>
        <authorList>
            <person name="Nobu M.K."/>
            <person name="Narihiro T."/>
            <person name="Kuroda K."/>
            <person name="Mei R."/>
            <person name="Liu W.T."/>
        </authorList>
    </citation>
    <scope>NUCLEOTIDE SEQUENCE [LARGE SCALE GENOMIC DNA]</scope>
    <source>
        <strain evidence="1">U1lsi0528_Bin055</strain>
    </source>
</reference>
<evidence type="ECO:0000313" key="1">
    <source>
        <dbReference type="EMBL" id="KYC51569.1"/>
    </source>
</evidence>
<gene>
    <name evidence="1" type="ORF">AMQ22_01293</name>
</gene>
<protein>
    <submittedName>
        <fullName evidence="1">Uncharacterized protein</fullName>
    </submittedName>
</protein>
<comment type="caution">
    <text evidence="1">The sequence shown here is derived from an EMBL/GenBank/DDBJ whole genome shotgun (WGS) entry which is preliminary data.</text>
</comment>
<sequence length="91" mass="10508">MNSLNEKSFEEKLTDIEDCAMGLSEIRNWLDSSIKDKSLNREIGEISNYFGSLEVMADRLKFIDSIQSESPDSHDTLMKIMKKKREENGMD</sequence>
<dbReference type="EMBL" id="LNGC01000056">
    <property type="protein sequence ID" value="KYC51569.1"/>
    <property type="molecule type" value="Genomic_DNA"/>
</dbReference>
<organism evidence="1 2">
    <name type="scientific">Candidatus Methanofastidiosum methylothiophilum</name>
    <dbReference type="NCBI Taxonomy" id="1705564"/>
    <lineage>
        <taxon>Archaea</taxon>
        <taxon>Methanobacteriati</taxon>
        <taxon>Methanobacteriota</taxon>
        <taxon>Stenosarchaea group</taxon>
        <taxon>Candidatus Methanofastidiosia</taxon>
        <taxon>Candidatus Methanofastidiosales</taxon>
        <taxon>Candidatus Methanofastidiosaceae</taxon>
        <taxon>Candidatus Methanofastidiosum</taxon>
    </lineage>
</organism>
<proteinExistence type="predicted"/>
<name>A0A150J2Z0_9EURY</name>
<dbReference type="AlphaFoldDB" id="A0A150J2Z0"/>
<dbReference type="Proteomes" id="UP000075398">
    <property type="component" value="Unassembled WGS sequence"/>
</dbReference>